<name>A0ACC2B0K6_DIPCM</name>
<sequence length="543" mass="61855">MEGRALMWFRKGLRLHDNPALEHACEGAKNVYAVFVLDPWFLAPDPCAPSPGSARVGINRIQFLLGCLKDLDLRLKSRGNQLLLLHGNPVEIIPGLLHKWSIKKLCFEYDTEPYSLQRDNFIKEHATETGVEVCSPVSHTIYNPEDIIAKNGGMVPLTYQSFCRVLGKPSNPLGDGPSHIPPPIDYEGVNVLSVPCLEDLGYKNLNEEFSPFPGGETEGLKRLEESLKDKNWVSEFEKPKGDPTAFMKPATTVLSPYLKFGCVSSRLFYSRLKVLYSQVKSYTKPPVSLEGQLLWREFFYTVGYGTPNFDRMVGSPICKQIPWKDDEDLLAAWRDGHTGYPWIDAAMVQLRKWGWMHHLARHAVACFLTRGDMFVHWEKGRDVFDRLLIDDDWSINNGNWLWLSASAFFAQYHRIYSPITFGQKYDPEGKFVKYFLPVLQDIPKQYIYAPWKAPDEVQKNANCIIGKDYPYPIVDHVVANKACRECMAAAYQLNKDATGKPTAEQLDLLKVKFGQSGNFNVIRNSKSSPSVKRQRQSKLTEYK</sequence>
<proteinExistence type="predicted"/>
<accession>A0ACC2B0K6</accession>
<keyword evidence="2" id="KW-1185">Reference proteome</keyword>
<evidence type="ECO:0000313" key="1">
    <source>
        <dbReference type="EMBL" id="KAJ7523230.1"/>
    </source>
</evidence>
<comment type="caution">
    <text evidence="1">The sequence shown here is derived from an EMBL/GenBank/DDBJ whole genome shotgun (WGS) entry which is preliminary data.</text>
</comment>
<dbReference type="EMBL" id="CM055109">
    <property type="protein sequence ID" value="KAJ7523230.1"/>
    <property type="molecule type" value="Genomic_DNA"/>
</dbReference>
<evidence type="ECO:0000313" key="2">
    <source>
        <dbReference type="Proteomes" id="UP001162992"/>
    </source>
</evidence>
<dbReference type="Proteomes" id="UP001162992">
    <property type="component" value="Chromosome 18"/>
</dbReference>
<protein>
    <submittedName>
        <fullName evidence="1">Uncharacterized protein</fullName>
    </submittedName>
</protein>
<reference evidence="2" key="1">
    <citation type="journal article" date="2024" name="Proc. Natl. Acad. Sci. U.S.A.">
        <title>Extraordinary preservation of gene collinearity over three hundred million years revealed in homosporous lycophytes.</title>
        <authorList>
            <person name="Li C."/>
            <person name="Wickell D."/>
            <person name="Kuo L.Y."/>
            <person name="Chen X."/>
            <person name="Nie B."/>
            <person name="Liao X."/>
            <person name="Peng D."/>
            <person name="Ji J."/>
            <person name="Jenkins J."/>
            <person name="Williams M."/>
            <person name="Shu S."/>
            <person name="Plott C."/>
            <person name="Barry K."/>
            <person name="Rajasekar S."/>
            <person name="Grimwood J."/>
            <person name="Han X."/>
            <person name="Sun S."/>
            <person name="Hou Z."/>
            <person name="He W."/>
            <person name="Dai G."/>
            <person name="Sun C."/>
            <person name="Schmutz J."/>
            <person name="Leebens-Mack J.H."/>
            <person name="Li F.W."/>
            <person name="Wang L."/>
        </authorList>
    </citation>
    <scope>NUCLEOTIDE SEQUENCE [LARGE SCALE GENOMIC DNA]</scope>
    <source>
        <strain evidence="2">cv. PW_Plant_1</strain>
    </source>
</reference>
<organism evidence="1 2">
    <name type="scientific">Diphasiastrum complanatum</name>
    <name type="common">Issler's clubmoss</name>
    <name type="synonym">Lycopodium complanatum</name>
    <dbReference type="NCBI Taxonomy" id="34168"/>
    <lineage>
        <taxon>Eukaryota</taxon>
        <taxon>Viridiplantae</taxon>
        <taxon>Streptophyta</taxon>
        <taxon>Embryophyta</taxon>
        <taxon>Tracheophyta</taxon>
        <taxon>Lycopodiopsida</taxon>
        <taxon>Lycopodiales</taxon>
        <taxon>Lycopodiaceae</taxon>
        <taxon>Lycopodioideae</taxon>
        <taxon>Diphasiastrum</taxon>
    </lineage>
</organism>
<gene>
    <name evidence="1" type="ORF">O6H91_18G042700</name>
</gene>